<feature type="transmembrane region" description="Helical" evidence="6">
    <location>
        <begin position="133"/>
        <end position="151"/>
    </location>
</feature>
<evidence type="ECO:0000256" key="4">
    <source>
        <dbReference type="ARBA" id="ARBA00022989"/>
    </source>
</evidence>
<comment type="subcellular location">
    <subcellularLocation>
        <location evidence="1">Membrane</location>
        <topology evidence="1">Multi-pass membrane protein</topology>
    </subcellularLocation>
</comment>
<dbReference type="Proteomes" id="UP001217485">
    <property type="component" value="Unassembled WGS sequence"/>
</dbReference>
<dbReference type="EMBL" id="JAQNDK010000001">
    <property type="protein sequence ID" value="MDC0676886.1"/>
    <property type="molecule type" value="Genomic_DNA"/>
</dbReference>
<evidence type="ECO:0000256" key="1">
    <source>
        <dbReference type="ARBA" id="ARBA00004141"/>
    </source>
</evidence>
<keyword evidence="3 6" id="KW-0812">Transmembrane</keyword>
<feature type="transmembrane region" description="Helical" evidence="6">
    <location>
        <begin position="35"/>
        <end position="57"/>
    </location>
</feature>
<proteinExistence type="predicted"/>
<evidence type="ECO:0000313" key="7">
    <source>
        <dbReference type="EMBL" id="MDC0676886.1"/>
    </source>
</evidence>
<feature type="transmembrane region" description="Helical" evidence="6">
    <location>
        <begin position="276"/>
        <end position="294"/>
    </location>
</feature>
<evidence type="ECO:0000256" key="3">
    <source>
        <dbReference type="ARBA" id="ARBA00022692"/>
    </source>
</evidence>
<organism evidence="7 8">
    <name type="scientific">Sorangium atrum</name>
    <dbReference type="NCBI Taxonomy" id="2995308"/>
    <lineage>
        <taxon>Bacteria</taxon>
        <taxon>Pseudomonadati</taxon>
        <taxon>Myxococcota</taxon>
        <taxon>Polyangia</taxon>
        <taxon>Polyangiales</taxon>
        <taxon>Polyangiaceae</taxon>
        <taxon>Sorangium</taxon>
    </lineage>
</organism>
<keyword evidence="2" id="KW-0813">Transport</keyword>
<accession>A0ABT5BRT8</accession>
<sequence>MTIKQLTPEQVHTMSLEEKDAWWLKNVYRGDMPQLTWRSAITGMLLGAFLSLTNLYIGARTGWSLGVGITSVILAFGLFKVLSRLGLGSDMTVLENNAMQSIATSAGYMNAPLFTSLAAYSMVTTTIIPMGRAMIWMFVLAILGVLFAFPMKKRFINDEQQPFPEGMAAGVVMDALHESDEKEGLFKAKLLLGGGLLSAALELLRDDKVMRALFALRNIPHYYDEFLYGGRFADLLKRWGISPAIRGTPLNELTIRFDTSIIFVATGGLMGIRTGVSLLLGGILNYWILAPILIQRGIILPKNGHFGFGAITLWALWGGVACMTTSSLYAFFSKPKVILDAFKGLTKKGGATDVLADIELPVKLSIIGIPVVGAVIVVLGQLWFGISWWLGALAIPLVFIFSLIAVNSTAITAITPTGALGKLTQLTYGALAPKNITTNLMTAGVTAEVASNTANLLMDIKPGYMLGGKPRHQAMGHVLGTVSGLVLSVPIWYLVLIQGDIGRYGTERLPVPSALTWKAVAEVLMKGLDFLHPTAKSAVVVGAIVGLLVEITRQVTKNRFPLSAVALGLAFILNFTDIWSMFLGSFLFWLLDRRAALWRKKREQETRLSETAPGGRADAPPARPWYALAAENTEAICAGVIAGGSLMGIGLSVLGVLVLPDVLEAASFTKALGQILDFLPK</sequence>
<dbReference type="PANTHER" id="PTHR31645">
    <property type="entry name" value="OLIGOPEPTIDE TRANSPORTER YGL114W-RELATED"/>
    <property type="match status" value="1"/>
</dbReference>
<feature type="transmembrane region" description="Helical" evidence="6">
    <location>
        <begin position="474"/>
        <end position="495"/>
    </location>
</feature>
<feature type="transmembrane region" description="Helical" evidence="6">
    <location>
        <begin position="102"/>
        <end position="121"/>
    </location>
</feature>
<dbReference type="PANTHER" id="PTHR31645:SF0">
    <property type="entry name" value="OLIGOPEPTIDE TRANSPORTER YGL114W-RELATED"/>
    <property type="match status" value="1"/>
</dbReference>
<keyword evidence="5 6" id="KW-0472">Membrane</keyword>
<feature type="transmembrane region" description="Helical" evidence="6">
    <location>
        <begin position="364"/>
        <end position="384"/>
    </location>
</feature>
<reference evidence="7 8" key="1">
    <citation type="submission" date="2023-01" db="EMBL/GenBank/DDBJ databases">
        <title>Minimal conservation of predation-associated metabolite biosynthetic gene clusters underscores biosynthetic potential of Myxococcota including descriptions for ten novel species: Archangium lansinium sp. nov., Myxococcus landrumus sp. nov., Nannocystis bai.</title>
        <authorList>
            <person name="Ahearne A."/>
            <person name="Stevens C."/>
            <person name="Dowd S."/>
        </authorList>
    </citation>
    <scope>NUCLEOTIDE SEQUENCE [LARGE SCALE GENOMIC DNA]</scope>
    <source>
        <strain evidence="7 8">WIWO2</strain>
    </source>
</reference>
<keyword evidence="8" id="KW-1185">Reference proteome</keyword>
<comment type="caution">
    <text evidence="7">The sequence shown here is derived from an EMBL/GenBank/DDBJ whole genome shotgun (WGS) entry which is preliminary data.</text>
</comment>
<feature type="transmembrane region" description="Helical" evidence="6">
    <location>
        <begin position="635"/>
        <end position="659"/>
    </location>
</feature>
<evidence type="ECO:0000256" key="2">
    <source>
        <dbReference type="ARBA" id="ARBA00022448"/>
    </source>
</evidence>
<keyword evidence="4 6" id="KW-1133">Transmembrane helix</keyword>
<feature type="transmembrane region" description="Helical" evidence="6">
    <location>
        <begin position="306"/>
        <end position="332"/>
    </location>
</feature>
<evidence type="ECO:0000256" key="5">
    <source>
        <dbReference type="ARBA" id="ARBA00023136"/>
    </source>
</evidence>
<dbReference type="RefSeq" id="WP_272093660.1">
    <property type="nucleotide sequence ID" value="NZ_JAQNDK010000001.1"/>
</dbReference>
<evidence type="ECO:0000313" key="8">
    <source>
        <dbReference type="Proteomes" id="UP001217485"/>
    </source>
</evidence>
<feature type="transmembrane region" description="Helical" evidence="6">
    <location>
        <begin position="63"/>
        <end position="82"/>
    </location>
</feature>
<feature type="transmembrane region" description="Helical" evidence="6">
    <location>
        <begin position="390"/>
        <end position="414"/>
    </location>
</feature>
<dbReference type="InterPro" id="IPR004813">
    <property type="entry name" value="OPT"/>
</dbReference>
<protein>
    <submittedName>
        <fullName evidence="7">OPT/YSL family transporter</fullName>
    </submittedName>
</protein>
<feature type="transmembrane region" description="Helical" evidence="6">
    <location>
        <begin position="564"/>
        <end position="591"/>
    </location>
</feature>
<name>A0ABT5BRT8_9BACT</name>
<evidence type="ECO:0000256" key="6">
    <source>
        <dbReference type="SAM" id="Phobius"/>
    </source>
</evidence>
<dbReference type="InterPro" id="IPR045035">
    <property type="entry name" value="YSL-like"/>
</dbReference>
<gene>
    <name evidence="7" type="ORF">POL72_03970</name>
</gene>
<dbReference type="Pfam" id="PF03169">
    <property type="entry name" value="OPT"/>
    <property type="match status" value="1"/>
</dbReference>